<gene>
    <name evidence="3" type="ORF">AM588_10001031</name>
</gene>
<dbReference type="AlphaFoldDB" id="A0A0W8CPG6"/>
<dbReference type="Proteomes" id="UP000054636">
    <property type="component" value="Unassembled WGS sequence"/>
</dbReference>
<proteinExistence type="predicted"/>
<dbReference type="SMART" id="SM00674">
    <property type="entry name" value="CENPB"/>
    <property type="match status" value="1"/>
</dbReference>
<dbReference type="PANTHER" id="PTHR19303">
    <property type="entry name" value="TRANSPOSON"/>
    <property type="match status" value="1"/>
</dbReference>
<dbReference type="GO" id="GO:0003677">
    <property type="term" value="F:DNA binding"/>
    <property type="evidence" value="ECO:0007669"/>
    <property type="project" value="UniProtKB-KW"/>
</dbReference>
<name>A0A0W8CPG6_PHYNI</name>
<dbReference type="Pfam" id="PF03221">
    <property type="entry name" value="HTH_Tnp_Tc5"/>
    <property type="match status" value="1"/>
</dbReference>
<dbReference type="InterPro" id="IPR009057">
    <property type="entry name" value="Homeodomain-like_sf"/>
</dbReference>
<dbReference type="InterPro" id="IPR004875">
    <property type="entry name" value="DDE_SF_endonuclease_dom"/>
</dbReference>
<dbReference type="InterPro" id="IPR006600">
    <property type="entry name" value="HTH_CenpB_DNA-bd_dom"/>
</dbReference>
<evidence type="ECO:0000256" key="1">
    <source>
        <dbReference type="ARBA" id="ARBA00023125"/>
    </source>
</evidence>
<dbReference type="SUPFAM" id="SSF46689">
    <property type="entry name" value="Homeodomain-like"/>
    <property type="match status" value="1"/>
</dbReference>
<reference evidence="3 4" key="1">
    <citation type="submission" date="2015-11" db="EMBL/GenBank/DDBJ databases">
        <title>Genomes and virulence difference between two physiological races of Phytophthora nicotianae.</title>
        <authorList>
            <person name="Liu H."/>
            <person name="Ma X."/>
            <person name="Yu H."/>
            <person name="Fang D."/>
            <person name="Li Y."/>
            <person name="Wang X."/>
            <person name="Wang W."/>
            <person name="Dong Y."/>
            <person name="Xiao B."/>
        </authorList>
    </citation>
    <scope>NUCLEOTIDE SEQUENCE [LARGE SCALE GENOMIC DNA]</scope>
    <source>
        <strain evidence="4">race 1</strain>
    </source>
</reference>
<accession>A0A0W8CPG6</accession>
<dbReference type="Pfam" id="PF03184">
    <property type="entry name" value="DDE_1"/>
    <property type="match status" value="1"/>
</dbReference>
<dbReference type="PROSITE" id="PS51253">
    <property type="entry name" value="HTH_CENPB"/>
    <property type="match status" value="1"/>
</dbReference>
<organism evidence="3 4">
    <name type="scientific">Phytophthora nicotianae</name>
    <name type="common">Potato buckeye rot agent</name>
    <name type="synonym">Phytophthora parasitica</name>
    <dbReference type="NCBI Taxonomy" id="4792"/>
    <lineage>
        <taxon>Eukaryota</taxon>
        <taxon>Sar</taxon>
        <taxon>Stramenopiles</taxon>
        <taxon>Oomycota</taxon>
        <taxon>Peronosporomycetes</taxon>
        <taxon>Peronosporales</taxon>
        <taxon>Peronosporaceae</taxon>
        <taxon>Phytophthora</taxon>
    </lineage>
</organism>
<feature type="domain" description="HTH CENPB-type" evidence="2">
    <location>
        <begin position="50"/>
        <end position="123"/>
    </location>
</feature>
<comment type="caution">
    <text evidence="3">The sequence shown here is derived from an EMBL/GenBank/DDBJ whole genome shotgun (WGS) entry which is preliminary data.</text>
</comment>
<protein>
    <submittedName>
        <fullName evidence="3">NPP1 protein</fullName>
    </submittedName>
</protein>
<dbReference type="Gene3D" id="1.10.10.60">
    <property type="entry name" value="Homeodomain-like"/>
    <property type="match status" value="1"/>
</dbReference>
<evidence type="ECO:0000313" key="4">
    <source>
        <dbReference type="Proteomes" id="UP000054636"/>
    </source>
</evidence>
<dbReference type="InterPro" id="IPR050863">
    <property type="entry name" value="CenT-Element_Derived"/>
</dbReference>
<dbReference type="GO" id="GO:0005634">
    <property type="term" value="C:nucleus"/>
    <property type="evidence" value="ECO:0007669"/>
    <property type="project" value="TreeGrafter"/>
</dbReference>
<sequence>MPATLDKFYDHLSAKKQENKRKRIYEWIKDRSRIESVCTSSTKASMKVLRGAGTATTISAAGEEAITEWIKSLREEGVPVSRLMLELKAKTIAEDEKVPDGIFEASWTWQQGFLRRHKLSLRAKTRQGQKKPEAMEADAKAFWEEVAKTKIELGVDKIFNADQSGVCFEYLPKRTINKRGPKTVWVRCGGKDKERFTGMFMADSTGKQYDPFFVVRTKPSKKEVKAAYNTVKQNGFGDTLWKEIAPLSEAVGAQIYGNESAWWTSDLSIRFLDYHFANREECLPVLLLLDDFSAHWTDEVKEHAKNLSVHLMPVPPGLTSVCQPADISWFRPFKQRLRRQWVNELQQQLRAHHEQREQSPFQLVAPKRKDAITWAMSSWRSLGSSVIRSGFSGLHKVGSSAAVAVTETVEPENDLVEALELANVVEETIDDSDDIIDRLQADVE</sequence>
<evidence type="ECO:0000259" key="2">
    <source>
        <dbReference type="PROSITE" id="PS51253"/>
    </source>
</evidence>
<dbReference type="EMBL" id="LNFP01001524">
    <property type="protein sequence ID" value="KUF85894.1"/>
    <property type="molecule type" value="Genomic_DNA"/>
</dbReference>
<keyword evidence="1" id="KW-0238">DNA-binding</keyword>
<dbReference type="PANTHER" id="PTHR19303:SF57">
    <property type="entry name" value="HTH CENPB-TYPE DOMAIN-CONTAINING PROTEIN"/>
    <property type="match status" value="1"/>
</dbReference>
<evidence type="ECO:0000313" key="3">
    <source>
        <dbReference type="EMBL" id="KUF85894.1"/>
    </source>
</evidence>